<dbReference type="CDD" id="cd06467">
    <property type="entry name" value="p23_NUDC_like"/>
    <property type="match status" value="1"/>
</dbReference>
<dbReference type="GO" id="GO:0005737">
    <property type="term" value="C:cytoplasm"/>
    <property type="evidence" value="ECO:0007669"/>
    <property type="project" value="TreeGrafter"/>
</dbReference>
<dbReference type="PANTHER" id="PTHR12356:SF3">
    <property type="entry name" value="NUCLEAR MIGRATION PROTEIN NUDC"/>
    <property type="match status" value="1"/>
</dbReference>
<keyword evidence="2" id="KW-0963">Cytoplasm</keyword>
<dbReference type="GO" id="GO:0006457">
    <property type="term" value="P:protein folding"/>
    <property type="evidence" value="ECO:0007669"/>
    <property type="project" value="TreeGrafter"/>
</dbReference>
<evidence type="ECO:0000259" key="5">
    <source>
        <dbReference type="PROSITE" id="PS51203"/>
    </source>
</evidence>
<dbReference type="InterPro" id="IPR007052">
    <property type="entry name" value="CS_dom"/>
</dbReference>
<dbReference type="EMBL" id="GDJX01007476">
    <property type="protein sequence ID" value="JAT60460.1"/>
    <property type="molecule type" value="Transcribed_RNA"/>
</dbReference>
<feature type="compositionally biased region" description="Low complexity" evidence="4">
    <location>
        <begin position="151"/>
        <end position="163"/>
    </location>
</feature>
<dbReference type="Gene3D" id="2.60.40.790">
    <property type="match status" value="1"/>
</dbReference>
<dbReference type="SUPFAM" id="SSF49764">
    <property type="entry name" value="HSP20-like chaperones"/>
    <property type="match status" value="1"/>
</dbReference>
<name>A0A1D1Z0M9_9ARAE</name>
<evidence type="ECO:0000256" key="1">
    <source>
        <dbReference type="ARBA" id="ARBA00004463"/>
    </source>
</evidence>
<feature type="domain" description="CS" evidence="5">
    <location>
        <begin position="201"/>
        <end position="290"/>
    </location>
</feature>
<feature type="region of interest" description="Disordered" evidence="4">
    <location>
        <begin position="115"/>
        <end position="201"/>
    </location>
</feature>
<dbReference type="GO" id="GO:0051082">
    <property type="term" value="F:unfolded protein binding"/>
    <property type="evidence" value="ECO:0007669"/>
    <property type="project" value="TreeGrafter"/>
</dbReference>
<evidence type="ECO:0000256" key="3">
    <source>
        <dbReference type="ARBA" id="ARBA00053226"/>
    </source>
</evidence>
<dbReference type="Pfam" id="PF04969">
    <property type="entry name" value="CS"/>
    <property type="match status" value="1"/>
</dbReference>
<evidence type="ECO:0000313" key="6">
    <source>
        <dbReference type="EMBL" id="JAT60460.1"/>
    </source>
</evidence>
<evidence type="ECO:0000256" key="2">
    <source>
        <dbReference type="ARBA" id="ARBA00022490"/>
    </source>
</evidence>
<dbReference type="FunFam" id="2.60.40.790:FF:000001">
    <property type="entry name" value="Nuclear migration protein nudC"/>
    <property type="match status" value="1"/>
</dbReference>
<proteinExistence type="predicted"/>
<comment type="function">
    <text evidence="3">Small heat shock protein required for the establishment of auxin gradients and for patterning of the apical domain of the embryo. Involved in the specification of the cotyledon primordia. Also required for normal inflorescence and floral meristem function, normal developmental patterning and thermotolerance. Acts as a molecular chaperone.</text>
</comment>
<dbReference type="PANTHER" id="PTHR12356">
    <property type="entry name" value="NUCLEAR MOVEMENT PROTEIN NUDC"/>
    <property type="match status" value="1"/>
</dbReference>
<protein>
    <submittedName>
        <fullName evidence="6">Nuclear migration protein nudC</fullName>
    </submittedName>
</protein>
<sequence>FLFFSFFFSLCPRPFFFFSSTSCRFLRCCLLEAMAIISEVQEEEEEAHQRPTASACQDAAAAAAAIEKALSPTLASGGPRGVLEVVVEFLRRRSDAFRSDSAYGDLVAVLAAAKAEEDSASRATEGEVSNMAEERPRDEEGPVELAPAPGPASASVPAPVAPSAEKESVVGDGQEDVKARDGVAADSNGKNPRAPNAGNGLDLDKYSWTQTLQEITVNVPVPQGTKARFVTCEIKKNHLKFGLKGQPPIIDGDLHKPVKPDDCFWSIEDGNAISVLLTKQNQMEWWKSLIKGDPELDTQKVEPENSKLSDLDPETRQTVEKMMFDQRQKSMGLPTSDETQKQEILKKFMAQVNDTLTVFKGLTSTLFSGFLSPVRGTGSPQFRGGNSSSLHSSPVKCFSKSHQPLTISKVI</sequence>
<dbReference type="InterPro" id="IPR037898">
    <property type="entry name" value="NudC_fam"/>
</dbReference>
<dbReference type="AlphaFoldDB" id="A0A1D1Z0M9"/>
<feature type="non-terminal residue" evidence="6">
    <location>
        <position position="1"/>
    </location>
</feature>
<dbReference type="InterPro" id="IPR008978">
    <property type="entry name" value="HSP20-like_chaperone"/>
</dbReference>
<gene>
    <name evidence="6" type="primary">Nudc_0</name>
    <name evidence="6" type="ORF">g.112759</name>
</gene>
<dbReference type="PROSITE" id="PS51203">
    <property type="entry name" value="CS"/>
    <property type="match status" value="1"/>
</dbReference>
<feature type="compositionally biased region" description="Basic and acidic residues" evidence="4">
    <location>
        <begin position="164"/>
        <end position="183"/>
    </location>
</feature>
<organism evidence="6">
    <name type="scientific">Anthurium amnicola</name>
    <dbReference type="NCBI Taxonomy" id="1678845"/>
    <lineage>
        <taxon>Eukaryota</taxon>
        <taxon>Viridiplantae</taxon>
        <taxon>Streptophyta</taxon>
        <taxon>Embryophyta</taxon>
        <taxon>Tracheophyta</taxon>
        <taxon>Spermatophyta</taxon>
        <taxon>Magnoliopsida</taxon>
        <taxon>Liliopsida</taxon>
        <taxon>Araceae</taxon>
        <taxon>Pothoideae</taxon>
        <taxon>Potheae</taxon>
        <taxon>Anthurium</taxon>
    </lineage>
</organism>
<reference evidence="6" key="1">
    <citation type="submission" date="2015-07" db="EMBL/GenBank/DDBJ databases">
        <title>Transcriptome Assembly of Anthurium amnicola.</title>
        <authorList>
            <person name="Suzuki J."/>
        </authorList>
    </citation>
    <scope>NUCLEOTIDE SEQUENCE</scope>
</reference>
<comment type="subcellular location">
    <subcellularLocation>
        <location evidence="1">Cytoplasmic granule</location>
    </subcellularLocation>
</comment>
<accession>A0A1D1Z0M9</accession>
<evidence type="ECO:0000256" key="4">
    <source>
        <dbReference type="SAM" id="MobiDB-lite"/>
    </source>
</evidence>